<dbReference type="GO" id="GO:0006355">
    <property type="term" value="P:regulation of DNA-templated transcription"/>
    <property type="evidence" value="ECO:0007669"/>
    <property type="project" value="InterPro"/>
</dbReference>
<dbReference type="CDD" id="cd06170">
    <property type="entry name" value="LuxR_C_like"/>
    <property type="match status" value="1"/>
</dbReference>
<dbReference type="InterPro" id="IPR001789">
    <property type="entry name" value="Sig_transdc_resp-reg_receiver"/>
</dbReference>
<sequence>MYKFLIADDHPLFREALKGSLSSCYDSVSFFESDSLDTTIEVLRKGRKIDLIILDLNMPGCDNFYGLLRVKQSYPDIPVVVLSASDSTETIAQVMEFGANAFIPKTTPTSDIKKAIDTVLAGSKWLPSNIEEALVHVDSEAKSIANRLRELTPKQFKVLKLVKDGMMNKQIADALNVTEATVKAHIGVIFKKLDVKTRTQIVLAVEKLKLD</sequence>
<comment type="caution">
    <text evidence="6">The sequence shown here is derived from an EMBL/GenBank/DDBJ whole genome shotgun (WGS) entry which is preliminary data.</text>
</comment>
<keyword evidence="1 3" id="KW-0597">Phosphoprotein</keyword>
<gene>
    <name evidence="6" type="ORF">RM544_02445</name>
</gene>
<dbReference type="SMART" id="SM00421">
    <property type="entry name" value="HTH_LUXR"/>
    <property type="match status" value="1"/>
</dbReference>
<dbReference type="InterPro" id="IPR051015">
    <property type="entry name" value="EvgA-like"/>
</dbReference>
<dbReference type="GO" id="GO:0003677">
    <property type="term" value="F:DNA binding"/>
    <property type="evidence" value="ECO:0007669"/>
    <property type="project" value="UniProtKB-KW"/>
</dbReference>
<dbReference type="AlphaFoldDB" id="A0AAW8QZ07"/>
<dbReference type="SUPFAM" id="SSF46894">
    <property type="entry name" value="C-terminal effector domain of the bipartite response regulators"/>
    <property type="match status" value="1"/>
</dbReference>
<feature type="domain" description="HTH luxR-type" evidence="4">
    <location>
        <begin position="144"/>
        <end position="209"/>
    </location>
</feature>
<evidence type="ECO:0000259" key="4">
    <source>
        <dbReference type="PROSITE" id="PS50043"/>
    </source>
</evidence>
<dbReference type="PROSITE" id="PS50043">
    <property type="entry name" value="HTH_LUXR_2"/>
    <property type="match status" value="1"/>
</dbReference>
<dbReference type="GO" id="GO:0000160">
    <property type="term" value="P:phosphorelay signal transduction system"/>
    <property type="evidence" value="ECO:0007669"/>
    <property type="project" value="InterPro"/>
</dbReference>
<feature type="domain" description="Response regulatory" evidence="5">
    <location>
        <begin position="3"/>
        <end position="120"/>
    </location>
</feature>
<evidence type="ECO:0000256" key="3">
    <source>
        <dbReference type="PROSITE-ProRule" id="PRU00169"/>
    </source>
</evidence>
<dbReference type="InterPro" id="IPR000792">
    <property type="entry name" value="Tscrpt_reg_LuxR_C"/>
</dbReference>
<dbReference type="PANTHER" id="PTHR45566">
    <property type="entry name" value="HTH-TYPE TRANSCRIPTIONAL REGULATOR YHJB-RELATED"/>
    <property type="match status" value="1"/>
</dbReference>
<evidence type="ECO:0000313" key="7">
    <source>
        <dbReference type="Proteomes" id="UP001249020"/>
    </source>
</evidence>
<dbReference type="InterPro" id="IPR011006">
    <property type="entry name" value="CheY-like_superfamily"/>
</dbReference>
<dbReference type="EMBL" id="JAVRIE010000001">
    <property type="protein sequence ID" value="MDT0581384.1"/>
    <property type="molecule type" value="Genomic_DNA"/>
</dbReference>
<dbReference type="Pfam" id="PF00072">
    <property type="entry name" value="Response_reg"/>
    <property type="match status" value="1"/>
</dbReference>
<proteinExistence type="predicted"/>
<protein>
    <submittedName>
        <fullName evidence="6">Response regulator transcription factor</fullName>
    </submittedName>
</protein>
<evidence type="ECO:0000256" key="1">
    <source>
        <dbReference type="ARBA" id="ARBA00022553"/>
    </source>
</evidence>
<dbReference type="Pfam" id="PF00196">
    <property type="entry name" value="GerE"/>
    <property type="match status" value="1"/>
</dbReference>
<dbReference type="PRINTS" id="PR00038">
    <property type="entry name" value="HTHLUXR"/>
</dbReference>
<dbReference type="PANTHER" id="PTHR45566:SF1">
    <property type="entry name" value="HTH-TYPE TRANSCRIPTIONAL REGULATOR YHJB-RELATED"/>
    <property type="match status" value="1"/>
</dbReference>
<evidence type="ECO:0000313" key="6">
    <source>
        <dbReference type="EMBL" id="MDT0581384.1"/>
    </source>
</evidence>
<evidence type="ECO:0000259" key="5">
    <source>
        <dbReference type="PROSITE" id="PS50110"/>
    </source>
</evidence>
<dbReference type="SMART" id="SM00448">
    <property type="entry name" value="REC"/>
    <property type="match status" value="1"/>
</dbReference>
<keyword evidence="7" id="KW-1185">Reference proteome</keyword>
<accession>A0AAW8QZ07</accession>
<dbReference type="PROSITE" id="PS50110">
    <property type="entry name" value="RESPONSE_REGULATORY"/>
    <property type="match status" value="1"/>
</dbReference>
<evidence type="ECO:0000256" key="2">
    <source>
        <dbReference type="ARBA" id="ARBA00023125"/>
    </source>
</evidence>
<organism evidence="6 7">
    <name type="scientific">Brumicola blandensis</name>
    <dbReference type="NCBI Taxonomy" id="3075611"/>
    <lineage>
        <taxon>Bacteria</taxon>
        <taxon>Pseudomonadati</taxon>
        <taxon>Pseudomonadota</taxon>
        <taxon>Gammaproteobacteria</taxon>
        <taxon>Alteromonadales</taxon>
        <taxon>Alteromonadaceae</taxon>
        <taxon>Brumicola</taxon>
    </lineage>
</organism>
<keyword evidence="2" id="KW-0238">DNA-binding</keyword>
<dbReference type="InterPro" id="IPR016032">
    <property type="entry name" value="Sig_transdc_resp-reg_C-effctor"/>
</dbReference>
<dbReference type="CDD" id="cd17535">
    <property type="entry name" value="REC_NarL-like"/>
    <property type="match status" value="1"/>
</dbReference>
<name>A0AAW8QZ07_9ALTE</name>
<dbReference type="SUPFAM" id="SSF52172">
    <property type="entry name" value="CheY-like"/>
    <property type="match status" value="1"/>
</dbReference>
<dbReference type="InterPro" id="IPR058245">
    <property type="entry name" value="NreC/VraR/RcsB-like_REC"/>
</dbReference>
<dbReference type="Gene3D" id="3.40.50.2300">
    <property type="match status" value="1"/>
</dbReference>
<dbReference type="Proteomes" id="UP001249020">
    <property type="component" value="Unassembled WGS sequence"/>
</dbReference>
<feature type="modified residue" description="4-aspartylphosphate" evidence="3">
    <location>
        <position position="55"/>
    </location>
</feature>
<dbReference type="RefSeq" id="WP_311360187.1">
    <property type="nucleotide sequence ID" value="NZ_JAVRIE010000001.1"/>
</dbReference>
<reference evidence="6 7" key="1">
    <citation type="submission" date="2023-09" db="EMBL/GenBank/DDBJ databases">
        <authorList>
            <person name="Rey-Velasco X."/>
        </authorList>
    </citation>
    <scope>NUCLEOTIDE SEQUENCE [LARGE SCALE GENOMIC DNA]</scope>
    <source>
        <strain evidence="6 7">W409</strain>
    </source>
</reference>